<dbReference type="InterPro" id="IPR055775">
    <property type="entry name" value="DUF7351"/>
</dbReference>
<dbReference type="InParanoid" id="A0A554MXL2"/>
<evidence type="ECO:0000313" key="4">
    <source>
        <dbReference type="Proteomes" id="UP000319894"/>
    </source>
</evidence>
<accession>A0A554MXL2</accession>
<evidence type="ECO:0000259" key="1">
    <source>
        <dbReference type="Pfam" id="PF24038"/>
    </source>
</evidence>
<comment type="caution">
    <text evidence="3">The sequence shown here is derived from an EMBL/GenBank/DDBJ whole genome shotgun (WGS) entry which is preliminary data.</text>
</comment>
<sequence length="291" mass="32695">MDQRAPADAFALVGNETRAEILRVLGEEPWAGLSFSELRSRVDPDLDSGQFNYHLQQLVGQFVRHTDDGYEMRPAGVTLYRTIRAGTFSRTATVEPFEAGFDCYFCGSTVEASYEDGIFHLRCPGCEHVYSHTMAPPSAVEGVAREELLARIDQYNRHTMLAFARGVCPVCVHGVDREFIPGESAWSEGAERFDLFVRHTCGYCGNRHFMSVGLALLYRPLVVCFFHGRGLDVTSAPHWELEFAMTDRDVTVRSRDPWEVALETTCDGDRLELVVDETLGLVEQRVVSDVE</sequence>
<evidence type="ECO:0000313" key="3">
    <source>
        <dbReference type="EMBL" id="TSD09864.1"/>
    </source>
</evidence>
<protein>
    <submittedName>
        <fullName evidence="3">ArsR family transcriptional regulator</fullName>
    </submittedName>
</protein>
<dbReference type="InterPro" id="IPR055771">
    <property type="entry name" value="DUF7347"/>
</dbReference>
<dbReference type="Proteomes" id="UP000319894">
    <property type="component" value="Unassembled WGS sequence"/>
</dbReference>
<organism evidence="3 4">
    <name type="scientific">Haloglomus irregulare</name>
    <dbReference type="NCBI Taxonomy" id="2234134"/>
    <lineage>
        <taxon>Archaea</taxon>
        <taxon>Methanobacteriati</taxon>
        <taxon>Methanobacteriota</taxon>
        <taxon>Stenosarchaea group</taxon>
        <taxon>Halobacteria</taxon>
        <taxon>Halobacteriales</taxon>
        <taxon>Natronomonadaceae</taxon>
        <taxon>Haloglomus</taxon>
    </lineage>
</organism>
<proteinExistence type="predicted"/>
<dbReference type="InterPro" id="IPR036388">
    <property type="entry name" value="WH-like_DNA-bd_sf"/>
</dbReference>
<dbReference type="AlphaFoldDB" id="A0A554MXL2"/>
<name>A0A554MXL2_9EURY</name>
<keyword evidence="4" id="KW-1185">Reference proteome</keyword>
<feature type="domain" description="DUF7351" evidence="2">
    <location>
        <begin position="102"/>
        <end position="279"/>
    </location>
</feature>
<dbReference type="Pfam" id="PF24042">
    <property type="entry name" value="DUF7351"/>
    <property type="match status" value="1"/>
</dbReference>
<evidence type="ECO:0000259" key="2">
    <source>
        <dbReference type="Pfam" id="PF24042"/>
    </source>
</evidence>
<dbReference type="Gene3D" id="1.10.10.10">
    <property type="entry name" value="Winged helix-like DNA-binding domain superfamily/Winged helix DNA-binding domain"/>
    <property type="match status" value="1"/>
</dbReference>
<dbReference type="EMBL" id="QMDX01000010">
    <property type="protein sequence ID" value="TSD09864.1"/>
    <property type="molecule type" value="Genomic_DNA"/>
</dbReference>
<reference evidence="3 4" key="1">
    <citation type="submission" date="2018-06" db="EMBL/GenBank/DDBJ databases">
        <title>Natronomonas sp. F16-60 a new haloarchaeon isolated from a solar saltern of Isla Cristina, Huelva, Spain.</title>
        <authorList>
            <person name="Duran-Viseras A."/>
            <person name="Sanchez-Porro C."/>
            <person name="Ventosa A."/>
        </authorList>
    </citation>
    <scope>NUCLEOTIDE SEQUENCE [LARGE SCALE GENOMIC DNA]</scope>
    <source>
        <strain evidence="3 4">F16-60</strain>
    </source>
</reference>
<dbReference type="Pfam" id="PF24038">
    <property type="entry name" value="DUF7347"/>
    <property type="match status" value="1"/>
</dbReference>
<feature type="domain" description="DUF7347" evidence="1">
    <location>
        <begin position="6"/>
        <end position="83"/>
    </location>
</feature>
<gene>
    <name evidence="3" type="ORF">DP107_14120</name>
</gene>